<dbReference type="EC" id="2.1.1.334" evidence="6"/>
<proteinExistence type="predicted"/>
<dbReference type="PANTHER" id="PTHR12714">
    <property type="entry name" value="PROTEIN-S ISOPRENYLCYSTEINE O-METHYLTRANSFERASE"/>
    <property type="match status" value="1"/>
</dbReference>
<dbReference type="EMBL" id="JBHSAF010000010">
    <property type="protein sequence ID" value="MFC3913651.1"/>
    <property type="molecule type" value="Genomic_DNA"/>
</dbReference>
<dbReference type="GO" id="GO:0004671">
    <property type="term" value="F:protein C-terminal S-isoprenylcysteine carboxyl O-methyltransferase activity"/>
    <property type="evidence" value="ECO:0007669"/>
    <property type="project" value="UniProtKB-EC"/>
</dbReference>
<evidence type="ECO:0000256" key="3">
    <source>
        <dbReference type="ARBA" id="ARBA00022989"/>
    </source>
</evidence>
<keyword evidence="3 5" id="KW-1133">Transmembrane helix</keyword>
<dbReference type="Proteomes" id="UP001595692">
    <property type="component" value="Unassembled WGS sequence"/>
</dbReference>
<dbReference type="EC" id="2.1.1.100" evidence="6"/>
<sequence>MLPPPLLFVAAAATMLALPGVPLWPLWPPSASQLLAAVPAGLGLLLAVSAVLALRQAQTQIDPRHPERSRVLVTHGIYRLSRNPMYLSLLLTLLALSIWRQSPSTLLPLLAFVLAIRVQIRREEQALARLFGIHFTRYCQRTRRWI</sequence>
<protein>
    <submittedName>
        <fullName evidence="6">Methyltransferase family protein</fullName>
        <ecNumber evidence="6">2.1.1.100</ecNumber>
        <ecNumber evidence="6">2.1.1.334</ecNumber>
    </submittedName>
</protein>
<evidence type="ECO:0000256" key="5">
    <source>
        <dbReference type="SAM" id="Phobius"/>
    </source>
</evidence>
<dbReference type="Pfam" id="PF04191">
    <property type="entry name" value="PEMT"/>
    <property type="match status" value="1"/>
</dbReference>
<name>A0ABV8CN63_9GAMM</name>
<comment type="subcellular location">
    <subcellularLocation>
        <location evidence="1">Endomembrane system</location>
        <topology evidence="1">Multi-pass membrane protein</topology>
    </subcellularLocation>
</comment>
<evidence type="ECO:0000313" key="6">
    <source>
        <dbReference type="EMBL" id="MFC3913651.1"/>
    </source>
</evidence>
<evidence type="ECO:0000256" key="1">
    <source>
        <dbReference type="ARBA" id="ARBA00004127"/>
    </source>
</evidence>
<comment type="caution">
    <text evidence="6">The sequence shown here is derived from an EMBL/GenBank/DDBJ whole genome shotgun (WGS) entry which is preliminary data.</text>
</comment>
<reference evidence="7" key="1">
    <citation type="journal article" date="2019" name="Int. J. Syst. Evol. Microbiol.">
        <title>The Global Catalogue of Microorganisms (GCM) 10K type strain sequencing project: providing services to taxonomists for standard genome sequencing and annotation.</title>
        <authorList>
            <consortium name="The Broad Institute Genomics Platform"/>
            <consortium name="The Broad Institute Genome Sequencing Center for Infectious Disease"/>
            <person name="Wu L."/>
            <person name="Ma J."/>
        </authorList>
    </citation>
    <scope>NUCLEOTIDE SEQUENCE [LARGE SCALE GENOMIC DNA]</scope>
    <source>
        <strain evidence="7">CCUG 54939</strain>
    </source>
</reference>
<keyword evidence="7" id="KW-1185">Reference proteome</keyword>
<keyword evidence="6" id="KW-0808">Transferase</keyword>
<evidence type="ECO:0000313" key="7">
    <source>
        <dbReference type="Proteomes" id="UP001595692"/>
    </source>
</evidence>
<dbReference type="Gene3D" id="1.20.120.1630">
    <property type="match status" value="1"/>
</dbReference>
<dbReference type="RefSeq" id="WP_377152047.1">
    <property type="nucleotide sequence ID" value="NZ_JBHSAF010000010.1"/>
</dbReference>
<dbReference type="PANTHER" id="PTHR12714:SF9">
    <property type="entry name" value="PROTEIN-S-ISOPRENYLCYSTEINE O-METHYLTRANSFERASE"/>
    <property type="match status" value="1"/>
</dbReference>
<keyword evidence="2 5" id="KW-0812">Transmembrane</keyword>
<evidence type="ECO:0000256" key="4">
    <source>
        <dbReference type="ARBA" id="ARBA00023136"/>
    </source>
</evidence>
<gene>
    <name evidence="6" type="ORF">ACFOSS_09240</name>
</gene>
<keyword evidence="6" id="KW-0489">Methyltransferase</keyword>
<dbReference type="GO" id="GO:0032259">
    <property type="term" value="P:methylation"/>
    <property type="evidence" value="ECO:0007669"/>
    <property type="project" value="UniProtKB-KW"/>
</dbReference>
<accession>A0ABV8CN63</accession>
<keyword evidence="4 5" id="KW-0472">Membrane</keyword>
<evidence type="ECO:0000256" key="2">
    <source>
        <dbReference type="ARBA" id="ARBA00022692"/>
    </source>
</evidence>
<dbReference type="InterPro" id="IPR007318">
    <property type="entry name" value="Phopholipid_MeTrfase"/>
</dbReference>
<feature type="transmembrane region" description="Helical" evidence="5">
    <location>
        <begin position="33"/>
        <end position="54"/>
    </location>
</feature>
<organism evidence="6 7">
    <name type="scientific">Pseudaeromonas sharmana</name>
    <dbReference type="NCBI Taxonomy" id="328412"/>
    <lineage>
        <taxon>Bacteria</taxon>
        <taxon>Pseudomonadati</taxon>
        <taxon>Pseudomonadota</taxon>
        <taxon>Gammaproteobacteria</taxon>
        <taxon>Aeromonadales</taxon>
        <taxon>Aeromonadaceae</taxon>
        <taxon>Pseudaeromonas</taxon>
    </lineage>
</organism>